<dbReference type="GO" id="GO:0009277">
    <property type="term" value="C:fungal-type cell wall"/>
    <property type="evidence" value="ECO:0007669"/>
    <property type="project" value="TreeGrafter"/>
</dbReference>
<sequence length="2501" mass="277378">MTWKLLTCWLCCLPIVLSLPYLEEHIDWNLNQNQTATDPLDYWGQWDDHVYQESPDNWRMPFYTITLDRYVNGDPSNDDANGTQWEHDPHSNQFRFGGDIKGLEDTLDYLQGMGIKALYLAGTPFINEPWSSDGYSPLDLTLLDAHHGTIAEWRAAIDEIHSRGMYVVMDNTMATMGDLMGFEGYLNDSTGTPFAYGEHDFIWKSERRYWDFHPSNDYNESCEYPDQWLAEGDPLGENITSLLYGEVNAFGDDPDWVRQLSKFAYVQDRLREWVPSVRAKLERFSCITIAMLDIDGYRMDKGVQITIDAQAAWSASIRECARSLNKTNFMITGEVVDGNTYGALYAGRGKLADQQQSNLTLAVLANNETSDDYQYMRDFGNSALDASSFHYSIYRALTIFLGLDGEIGAVGDTAYNFVTAWHEIVATNDLVNANTGVYDPRHLYGVTNQDVFRWPSLSNGTQRQLMGNYISALLMPGSPLLVWGEEQAFYVLDSQATNYVFGRQPIASAQAWQMHGCYKLGIVWYTDMPWESGLVGCNDDSVSLDHRDPSHPVRNILKRMLHLRESYPVLNDGFELEALSNKTYGVVYFGSGGRSTEYGVWSTLRSRTENVQDLSGVGQGNQSVWLIYTNQNTTVNHEFDCSSDELGLISPFPSNTTVKNLFYPYEEYNTTASVLKLGYEGSTDYNGCIGQITLRPWEFMALVPIDKFVEPLPVITKVVPSHDSRITSSVSLGEQEVVAIEIHFSANMSCDSVTNSFTTNSTTQDDNIAQLDTDSVQCSASETDEVSLLVGGIPTAWIFKANLVNVSNGVHRYSVSNSTSTNNSSTGATDHFMFRIGQPDNPIVFPKTNITSSILHKDEDSGNLYIEANAAGADKFRYSLNWGSTYSSWYTYNATNVTLAAQAWSGTKLQEWKGEHVIVQYWGQLIGSSDHFQHAELIDESLNIPARQFPHIFTQGAWNEYGLDAGLPNEMTITEDNLWIFNFMAEWPATIAFNVWGINPDKQSDESMVLGDIDGDGILDRIPPITLLQNNVSIEYSPSMPYLSWRISLDDSTLGYTIVPSGSAWHQILMFVLMAIIPPLTGIVAIILFRKYFYGVKHNKVGVTEKFNLLTVAYTPFRKLAGVSALWWKQTRGSASTEMSASTTTNDALAADIGSPSRRKVLIATMEYEIEDWNIKIKIGGLGVMASLMGKNLGHQDLIWVVPCVGGIEYPEDTRAEPMTVTIMGAQYDIQVQYHIVRNITYVLVDAPVFRAQTKSEPYPARMDDADSAIYYSAWNQCVAEAMRRYNPDIYHINDYHGTVAPLYLLPRTIPVCLSLHNAEFQGLWPMRTKAEIEEVCSIYNLTPAVAKQYVQFGEVFNLLHAGASYLRVHQRGFGAVGVSKKYGVRSFARYSIFWGLSKIGALPNPDPSDQASYDKKEKQAVEIVVNVEAEAARGALRVQAQEWAGLQQDTSAELFVFVGRWSMQKGIDLIADVFPAVLENNPKAQLICVGPVIDLYGKFAAMKFATMMEKYPGRVFSKPEFTMLPPFIFSGAEFALIPSRDEPFGLVAVEFGRKGALGVGARVGGLGQMPGWWFTIESTTTKHLINQFKMAIQDALSSGIKVRELMRARSALQRFPVAQWVEDLGILQSTAVKLHGTYSSRTIGKFDSESIRSTVSLLGDGDESRGPSPEPRHGRGTSADSEHSQDSVGSTNVASAWFGPSSRSARQHAADDNNSIRNALRRATERIVGSAATTPSQSRSQSQGHSRSTSTHRSHPNRSRNRLTKNYEMSSPNPSRTALAGFRQRGPSTPNPGVSNTAESVGIALSVDENGDTIHEAGSVTPHHHRQVYFSESRSSSQHRQASASLSTSRSPSLRRHASSRNTITAQPSLGDLINREAHNADYTADVGSSIVPSSRQSRASSFSSVAQPKSPHLDEFEEPRGGLYSIVSGLESPRLPFAKSRNNSSLSLASVVGEKTDMKLQAVDPSFVDSTGLYAKKFQSMLTTLDGKSAEDKLCIEDYLKKSEKHWYGRFHDAKLGRPTTPATSFFQLPWGNKSDIDIGSSTNDYGDIVQFGLAGDHVAPTGVRRLMLQKIGDWPIYAFLLAFGQIIAANSYQITLLIGQNGQEASELYVVASIYLAASIFWWLLLRNIQAVYILSAPFLCYGLAFFLVGMVPYIGTSVGQAWMQNVATALYAIGSASGSIFFAQNFGSEGGVSVDSWAFRACVIQGTQQIYVSALWYWGSSLSTQISNGVETSSLISSQPIVTAVTTPIAVFMWAVGLLIYFGLPNFYRQKPGTIPSFYRAVTRRKIILWFLVMVILQNYWMSATTGRSWAYLWSSNNAPAWAVLILVIFFFICVWAALLCILGILSKIDSWIIPVFAIGLGAPRWCQMLWGVSNIGLYLPWAGSSVASALLGRTLWLWLGVLDTVQGVGFGMILLQTLTRLHFTFTLIAAQVVGSLATIAARATAPNKIGPGTVFPDFSGGQDGLKEPAFWLGLLFQGVICIGFFVFFRKEQLFKP</sequence>
<proteinExistence type="inferred from homology"/>
<keyword evidence="3" id="KW-0328">Glycosyltransferase</keyword>
<dbReference type="Pfam" id="PF26122">
    <property type="entry name" value="CBM_Mok13"/>
    <property type="match status" value="1"/>
</dbReference>
<evidence type="ECO:0000256" key="4">
    <source>
        <dbReference type="ARBA" id="ARBA00022679"/>
    </source>
</evidence>
<dbReference type="Gene3D" id="3.40.50.2000">
    <property type="entry name" value="Glycogen Phosphorylase B"/>
    <property type="match status" value="2"/>
</dbReference>
<evidence type="ECO:0000256" key="5">
    <source>
        <dbReference type="ARBA" id="ARBA00023316"/>
    </source>
</evidence>
<dbReference type="PANTHER" id="PTHR47182">
    <property type="entry name" value="CELL WALL ALPHA-1,3-GLUCAN SYNTHASE AGS1-RELATED"/>
    <property type="match status" value="1"/>
</dbReference>
<dbReference type="FunFam" id="3.40.50.2000:FF:000058">
    <property type="entry name" value="Alpha-1,3-glucan synthase Ags1"/>
    <property type="match status" value="1"/>
</dbReference>
<keyword evidence="8" id="KW-0812">Transmembrane</keyword>
<dbReference type="FunFam" id="3.40.50.2000:FF:000052">
    <property type="entry name" value="Alpha-1,3-glucan synthase Ags2"/>
    <property type="match status" value="1"/>
</dbReference>
<protein>
    <recommendedName>
        <fullName evidence="2">alpha-1,3-glucan synthase</fullName>
        <ecNumber evidence="2">2.4.1.183</ecNumber>
    </recommendedName>
</protein>
<dbReference type="EMBL" id="MU253908">
    <property type="protein sequence ID" value="KAG9244410.1"/>
    <property type="molecule type" value="Genomic_DNA"/>
</dbReference>
<feature type="transmembrane region" description="Helical" evidence="8">
    <location>
        <begin position="2170"/>
        <end position="2190"/>
    </location>
</feature>
<feature type="transmembrane region" description="Helical" evidence="8">
    <location>
        <begin position="2326"/>
        <end position="2350"/>
    </location>
</feature>
<dbReference type="GO" id="GO:0070600">
    <property type="term" value="P:fungal-type cell wall (1-&gt;3)-alpha-glucan biosynthetic process"/>
    <property type="evidence" value="ECO:0007669"/>
    <property type="project" value="TreeGrafter"/>
</dbReference>
<keyword evidence="4" id="KW-0808">Transferase</keyword>
<feature type="transmembrane region" description="Helical" evidence="8">
    <location>
        <begin position="2077"/>
        <end position="2099"/>
    </location>
</feature>
<feature type="transmembrane region" description="Helical" evidence="8">
    <location>
        <begin position="2243"/>
        <end position="2268"/>
    </location>
</feature>
<keyword evidence="12" id="KW-1185">Reference proteome</keyword>
<dbReference type="SUPFAM" id="SSF53756">
    <property type="entry name" value="UDP-Glycosyltransferase/glycogen phosphorylase"/>
    <property type="match status" value="1"/>
</dbReference>
<evidence type="ECO:0000256" key="2">
    <source>
        <dbReference type="ARBA" id="ARBA00012688"/>
    </source>
</evidence>
<evidence type="ECO:0000256" key="6">
    <source>
        <dbReference type="ARBA" id="ARBA00048960"/>
    </source>
</evidence>
<keyword evidence="11" id="KW-0378">Hydrolase</keyword>
<dbReference type="Pfam" id="PF26114">
    <property type="entry name" value="Ig_2_Mok13"/>
    <property type="match status" value="1"/>
</dbReference>
<comment type="catalytic activity">
    <reaction evidence="6">
        <text>[(1-&gt;3)-alpha-D-glucosyl](n) + UDP-alpha-D-glucose = [(1-&gt;3)-alpha-D-glucosyl](n+1) + UDP + H(+)</text>
        <dbReference type="Rhea" id="RHEA:19749"/>
        <dbReference type="Rhea" id="RHEA-COMP:11150"/>
        <dbReference type="Rhea" id="RHEA-COMP:11151"/>
        <dbReference type="ChEBI" id="CHEBI:15378"/>
        <dbReference type="ChEBI" id="CHEBI:28100"/>
        <dbReference type="ChEBI" id="CHEBI:58223"/>
        <dbReference type="ChEBI" id="CHEBI:58885"/>
        <dbReference type="EC" id="2.4.1.183"/>
    </reaction>
</comment>
<evidence type="ECO:0000256" key="3">
    <source>
        <dbReference type="ARBA" id="ARBA00022676"/>
    </source>
</evidence>
<dbReference type="Pfam" id="PF26111">
    <property type="entry name" value="Ig_Mok13"/>
    <property type="match status" value="1"/>
</dbReference>
<evidence type="ECO:0000256" key="9">
    <source>
        <dbReference type="SAM" id="SignalP"/>
    </source>
</evidence>
<feature type="compositionally biased region" description="Basic and acidic residues" evidence="7">
    <location>
        <begin position="1663"/>
        <end position="1674"/>
    </location>
</feature>
<feature type="domain" description="Glycosyl hydrolase family 13 catalytic" evidence="10">
    <location>
        <begin position="64"/>
        <end position="564"/>
    </location>
</feature>
<feature type="compositionally biased region" description="Basic residues" evidence="7">
    <location>
        <begin position="1751"/>
        <end position="1764"/>
    </location>
</feature>
<dbReference type="Proteomes" id="UP000887226">
    <property type="component" value="Unassembled WGS sequence"/>
</dbReference>
<dbReference type="InterPro" id="IPR058659">
    <property type="entry name" value="Mok11-13/Ags1-like_CBM"/>
</dbReference>
<dbReference type="SMART" id="SM00642">
    <property type="entry name" value="Aamy"/>
    <property type="match status" value="1"/>
</dbReference>
<dbReference type="InterPro" id="IPR006047">
    <property type="entry name" value="GH13_cat_dom"/>
</dbReference>
<evidence type="ECO:0000259" key="10">
    <source>
        <dbReference type="SMART" id="SM00642"/>
    </source>
</evidence>
<dbReference type="InterPro" id="IPR017853">
    <property type="entry name" value="GH"/>
</dbReference>
<keyword evidence="9" id="KW-0732">Signal</keyword>
<dbReference type="EC" id="2.4.1.183" evidence="2"/>
<dbReference type="InterPro" id="IPR058656">
    <property type="entry name" value="Mok11-13/Ags1-like_GH"/>
</dbReference>
<feature type="transmembrane region" description="Helical" evidence="8">
    <location>
        <begin position="2135"/>
        <end position="2158"/>
    </location>
</feature>
<dbReference type="GO" id="GO:0016787">
    <property type="term" value="F:hydrolase activity"/>
    <property type="evidence" value="ECO:0007669"/>
    <property type="project" value="UniProtKB-KW"/>
</dbReference>
<gene>
    <name evidence="11" type="ORF">BJ878DRAFT_542317</name>
</gene>
<dbReference type="InterPro" id="IPR058658">
    <property type="entry name" value="Mok11-13/Ags1-like_Ig_2"/>
</dbReference>
<feature type="region of interest" description="Disordered" evidence="7">
    <location>
        <begin position="1730"/>
        <end position="1798"/>
    </location>
</feature>
<comment type="similarity">
    <text evidence="1">Belongs to the glycosyltransferase group 1 family.</text>
</comment>
<evidence type="ECO:0000256" key="8">
    <source>
        <dbReference type="SAM" id="Phobius"/>
    </source>
</evidence>
<dbReference type="OrthoDB" id="512920at2759"/>
<dbReference type="InterPro" id="IPR013534">
    <property type="entry name" value="Starch_synth_cat_dom"/>
</dbReference>
<dbReference type="Pfam" id="PF00128">
    <property type="entry name" value="Alpha-amylase"/>
    <property type="match status" value="1"/>
</dbReference>
<accession>A0A9P8CF63</accession>
<dbReference type="CDD" id="cd03791">
    <property type="entry name" value="GT5_Glycogen_synthase_DULL1-like"/>
    <property type="match status" value="1"/>
</dbReference>
<dbReference type="Pfam" id="PF26127">
    <property type="entry name" value="12TM_Mok13"/>
    <property type="match status" value="1"/>
</dbReference>
<dbReference type="InterPro" id="IPR058655">
    <property type="entry name" value="Mok11-14/Ags1-like"/>
</dbReference>
<feature type="transmembrane region" description="Helical" evidence="8">
    <location>
        <begin position="2289"/>
        <end position="2306"/>
    </location>
</feature>
<evidence type="ECO:0000313" key="11">
    <source>
        <dbReference type="EMBL" id="KAG9244410.1"/>
    </source>
</evidence>
<feature type="transmembrane region" description="Helical" evidence="8">
    <location>
        <begin position="2111"/>
        <end position="2128"/>
    </location>
</feature>
<feature type="compositionally biased region" description="Low complexity" evidence="7">
    <location>
        <begin position="1736"/>
        <end position="1750"/>
    </location>
</feature>
<feature type="compositionally biased region" description="Low complexity" evidence="7">
    <location>
        <begin position="1832"/>
        <end position="1853"/>
    </location>
</feature>
<keyword evidence="5" id="KW-0961">Cell wall biogenesis/degradation</keyword>
<evidence type="ECO:0000313" key="12">
    <source>
        <dbReference type="Proteomes" id="UP000887226"/>
    </source>
</evidence>
<feature type="transmembrane region" description="Helical" evidence="8">
    <location>
        <begin position="2400"/>
        <end position="2420"/>
    </location>
</feature>
<keyword evidence="8" id="KW-0472">Membrane</keyword>
<feature type="transmembrane region" description="Helical" evidence="8">
    <location>
        <begin position="2427"/>
        <end position="2446"/>
    </location>
</feature>
<dbReference type="InterPro" id="IPR058657">
    <property type="entry name" value="Mok11-13/Ags1-like_Ig"/>
</dbReference>
<reference evidence="11" key="1">
    <citation type="journal article" date="2021" name="IMA Fungus">
        <title>Genomic characterization of three marine fungi, including Emericellopsis atlantica sp. nov. with signatures of a generalist lifestyle and marine biomass degradation.</title>
        <authorList>
            <person name="Hagestad O.C."/>
            <person name="Hou L."/>
            <person name="Andersen J.H."/>
            <person name="Hansen E.H."/>
            <person name="Altermark B."/>
            <person name="Li C."/>
            <person name="Kuhnert E."/>
            <person name="Cox R.J."/>
            <person name="Crous P.W."/>
            <person name="Spatafora J.W."/>
            <person name="Lail K."/>
            <person name="Amirebrahimi M."/>
            <person name="Lipzen A."/>
            <person name="Pangilinan J."/>
            <person name="Andreopoulos W."/>
            <person name="Hayes R.D."/>
            <person name="Ng V."/>
            <person name="Grigoriev I.V."/>
            <person name="Jackson S.A."/>
            <person name="Sutton T.D.S."/>
            <person name="Dobson A.D.W."/>
            <person name="Rama T."/>
        </authorList>
    </citation>
    <scope>NUCLEOTIDE SEQUENCE</scope>
    <source>
        <strain evidence="11">TRa3180A</strain>
    </source>
</reference>
<dbReference type="Pfam" id="PF08323">
    <property type="entry name" value="Glyco_transf_5"/>
    <property type="match status" value="1"/>
</dbReference>
<name>A0A9P8CF63_9HELO</name>
<dbReference type="SUPFAM" id="SSF51445">
    <property type="entry name" value="(Trans)glycosidases"/>
    <property type="match status" value="1"/>
</dbReference>
<comment type="caution">
    <text evidence="11">The sequence shown here is derived from an EMBL/GenBank/DDBJ whole genome shotgun (WGS) entry which is preliminary data.</text>
</comment>
<feature type="signal peptide" evidence="9">
    <location>
        <begin position="1"/>
        <end position="18"/>
    </location>
</feature>
<dbReference type="PANTHER" id="PTHR47182:SF2">
    <property type="entry name" value="CELL WALL ALPHA-1,3-GLUCAN SYNTHASE AGS1"/>
    <property type="match status" value="1"/>
</dbReference>
<feature type="transmembrane region" description="Helical" evidence="8">
    <location>
        <begin position="2474"/>
        <end position="2493"/>
    </location>
</feature>
<evidence type="ECO:0000256" key="1">
    <source>
        <dbReference type="ARBA" id="ARBA00006122"/>
    </source>
</evidence>
<feature type="chain" id="PRO_5040386895" description="alpha-1,3-glucan synthase" evidence="9">
    <location>
        <begin position="19"/>
        <end position="2501"/>
    </location>
</feature>
<organism evidence="11 12">
    <name type="scientific">Calycina marina</name>
    <dbReference type="NCBI Taxonomy" id="1763456"/>
    <lineage>
        <taxon>Eukaryota</taxon>
        <taxon>Fungi</taxon>
        <taxon>Dikarya</taxon>
        <taxon>Ascomycota</taxon>
        <taxon>Pezizomycotina</taxon>
        <taxon>Leotiomycetes</taxon>
        <taxon>Helotiales</taxon>
        <taxon>Pezizellaceae</taxon>
        <taxon>Calycina</taxon>
    </lineage>
</organism>
<feature type="compositionally biased region" description="Polar residues" evidence="7">
    <location>
        <begin position="1768"/>
        <end position="1777"/>
    </location>
</feature>
<keyword evidence="8" id="KW-1133">Transmembrane helix</keyword>
<dbReference type="InterPro" id="IPR058654">
    <property type="entry name" value="Mok11-14/Ags1-like_TM"/>
</dbReference>
<feature type="region of interest" description="Disordered" evidence="7">
    <location>
        <begin position="1829"/>
        <end position="1873"/>
    </location>
</feature>
<dbReference type="Pfam" id="PF26108">
    <property type="entry name" value="GH_Mok13"/>
    <property type="match status" value="1"/>
</dbReference>
<feature type="compositionally biased region" description="Polar residues" evidence="7">
    <location>
        <begin position="1787"/>
        <end position="1798"/>
    </location>
</feature>
<dbReference type="GO" id="GO:0047657">
    <property type="term" value="F:alpha-1,3-glucan synthase activity"/>
    <property type="evidence" value="ECO:0007669"/>
    <property type="project" value="UniProtKB-EC"/>
</dbReference>
<dbReference type="Gene3D" id="3.20.20.80">
    <property type="entry name" value="Glycosidases"/>
    <property type="match status" value="2"/>
</dbReference>
<feature type="region of interest" description="Disordered" evidence="7">
    <location>
        <begin position="1658"/>
        <end position="1714"/>
    </location>
</feature>
<evidence type="ECO:0000256" key="7">
    <source>
        <dbReference type="SAM" id="MobiDB-lite"/>
    </source>
</evidence>